<evidence type="ECO:0000313" key="2">
    <source>
        <dbReference type="Proteomes" id="UP000070513"/>
    </source>
</evidence>
<proteinExistence type="predicted"/>
<name>A0A135W4P7_9FLAO</name>
<dbReference type="EMBL" id="LPUR01000018">
    <property type="protein sequence ID" value="KXH79702.1"/>
    <property type="molecule type" value="Genomic_DNA"/>
</dbReference>
<reference evidence="1 2" key="2">
    <citation type="journal article" date="2016" name="Genome Announc.">
        <title>Draft Genome Sequence of a Biocontrol Rhizobacterium, Chryseobacterium kwangjuense Strain KJ1R5, Isolated from Pepper (Capsicum annuum).</title>
        <authorList>
            <person name="Jeong J.J."/>
            <person name="Park H."/>
            <person name="Park B.H."/>
            <person name="Mannaa M."/>
            <person name="Sang M.K."/>
            <person name="Choi I.G."/>
            <person name="Kim K.D."/>
        </authorList>
    </citation>
    <scope>NUCLEOTIDE SEQUENCE [LARGE SCALE GENOMIC DNA]</scope>
    <source>
        <strain evidence="1 2">KJ1R5</strain>
    </source>
</reference>
<evidence type="ECO:0000313" key="1">
    <source>
        <dbReference type="EMBL" id="KXH79702.1"/>
    </source>
</evidence>
<comment type="caution">
    <text evidence="1">The sequence shown here is derived from an EMBL/GenBank/DDBJ whole genome shotgun (WGS) entry which is preliminary data.</text>
</comment>
<protein>
    <submittedName>
        <fullName evidence="1">Uncharacterized protein</fullName>
    </submittedName>
</protein>
<reference evidence="2" key="1">
    <citation type="submission" date="2015-12" db="EMBL/GenBank/DDBJ databases">
        <title>Genome sequence of a biocontrol rhizobacterium Chryseobacterium kwangjuense strain KJ1R5 isolated from pepper (Capsicum annuum L.).</title>
        <authorList>
            <person name="Jeong J.-J."/>
            <person name="Park H."/>
            <person name="Mannaa M."/>
            <person name="Sang M.K."/>
            <person name="Choi I.-G."/>
            <person name="Kim K.D."/>
        </authorList>
    </citation>
    <scope>NUCLEOTIDE SEQUENCE [LARGE SCALE GENOMIC DNA]</scope>
    <source>
        <strain evidence="2">KJ1R5</strain>
    </source>
</reference>
<dbReference type="Proteomes" id="UP000070513">
    <property type="component" value="Unassembled WGS sequence"/>
</dbReference>
<dbReference type="AlphaFoldDB" id="A0A135W4P7"/>
<dbReference type="RefSeq" id="WP_062653424.1">
    <property type="nucleotide sequence ID" value="NZ_LPUR01000018.1"/>
</dbReference>
<gene>
    <name evidence="1" type="ORF">AU378_20290</name>
</gene>
<organism evidence="1 2">
    <name type="scientific">Chryseobacterium kwangjuense</name>
    <dbReference type="NCBI Taxonomy" id="267125"/>
    <lineage>
        <taxon>Bacteria</taxon>
        <taxon>Pseudomonadati</taxon>
        <taxon>Bacteroidota</taxon>
        <taxon>Flavobacteriia</taxon>
        <taxon>Flavobacteriales</taxon>
        <taxon>Weeksellaceae</taxon>
        <taxon>Chryseobacterium group</taxon>
        <taxon>Chryseobacterium</taxon>
    </lineage>
</organism>
<sequence length="217" mass="25656">MDHNPNKRYRDRLRILLIIYFFSEDCSDAKNPSIVGLLKSEVKIQKLDFFIRYPSYLCYELILKMEEDSAIDRDEVKSIVREILESNEPEMRTLDMKKFLYGAWESLDLTLNFLKAHGLIDFDSKVGSDLHRYQKEYFLTRLGKTKVLEGLSSIPGLEWYNNRCLLIKKYFGNLSGTELKALQYGHEKYKGALINEYIQDISYETRQLFVKSFKEEI</sequence>
<accession>A0A135W4P7</accession>
<dbReference type="OrthoDB" id="3637315at2"/>